<dbReference type="GO" id="GO:1905706">
    <property type="term" value="P:regulation of mitochondrial ATP synthesis coupled proton transport"/>
    <property type="evidence" value="ECO:0007669"/>
    <property type="project" value="TreeGrafter"/>
</dbReference>
<evidence type="ECO:0000313" key="5">
    <source>
        <dbReference type="EMBL" id="KAK9821461.1"/>
    </source>
</evidence>
<evidence type="ECO:0000313" key="6">
    <source>
        <dbReference type="Proteomes" id="UP001445335"/>
    </source>
</evidence>
<evidence type="ECO:0000256" key="1">
    <source>
        <dbReference type="ARBA" id="ARBA00010633"/>
    </source>
</evidence>
<comment type="caution">
    <text evidence="5">The sequence shown here is derived from an EMBL/GenBank/DDBJ whole genome shotgun (WGS) entry which is preliminary data.</text>
</comment>
<organism evidence="5 6">
    <name type="scientific">Elliptochloris bilobata</name>
    <dbReference type="NCBI Taxonomy" id="381761"/>
    <lineage>
        <taxon>Eukaryota</taxon>
        <taxon>Viridiplantae</taxon>
        <taxon>Chlorophyta</taxon>
        <taxon>core chlorophytes</taxon>
        <taxon>Trebouxiophyceae</taxon>
        <taxon>Trebouxiophyceae incertae sedis</taxon>
        <taxon>Elliptochloris clade</taxon>
        <taxon>Elliptochloris</taxon>
    </lineage>
</organism>
<dbReference type="AlphaFoldDB" id="A0AAW1QJ65"/>
<evidence type="ECO:0008006" key="7">
    <source>
        <dbReference type="Google" id="ProtNLM"/>
    </source>
</evidence>
<dbReference type="InterPro" id="IPR026170">
    <property type="entry name" value="FAM173A/B"/>
</dbReference>
<evidence type="ECO:0000256" key="3">
    <source>
        <dbReference type="ARBA" id="ARBA00022679"/>
    </source>
</evidence>
<dbReference type="CDD" id="cd02440">
    <property type="entry name" value="AdoMet_MTases"/>
    <property type="match status" value="1"/>
</dbReference>
<sequence length="175" mass="18121">MAEDGATSGPLIAPYLATEPSVVMQALELATVGPEDRLLDLGSGDGRFCVAACQQYDAAAAVGVELDPILVERSAAAAQRCGVGDRARFLAADFTSPGFDPAPLCPGHPAQAFTVVVAFLLPEAEARFTGLLVNLAARGARVLTIVFQLERGGGLQLRGRAGNYVFLYSAAPETG</sequence>
<keyword evidence="4" id="KW-0949">S-adenosyl-L-methionine</keyword>
<dbReference type="Proteomes" id="UP001445335">
    <property type="component" value="Unassembled WGS sequence"/>
</dbReference>
<keyword evidence="2" id="KW-0489">Methyltransferase</keyword>
<keyword evidence="3" id="KW-0808">Transferase</keyword>
<dbReference type="GO" id="GO:0016279">
    <property type="term" value="F:protein-lysine N-methyltransferase activity"/>
    <property type="evidence" value="ECO:0007669"/>
    <property type="project" value="InterPro"/>
</dbReference>
<keyword evidence="6" id="KW-1185">Reference proteome</keyword>
<dbReference type="PANTHER" id="PTHR13610:SF11">
    <property type="entry name" value="METHYLTRANSFERASE DOMAIN-CONTAINING PROTEIN"/>
    <property type="match status" value="1"/>
</dbReference>
<gene>
    <name evidence="5" type="ORF">WJX81_004013</name>
</gene>
<proteinExistence type="inferred from homology"/>
<dbReference type="Gene3D" id="3.40.50.150">
    <property type="entry name" value="Vaccinia Virus protein VP39"/>
    <property type="match status" value="1"/>
</dbReference>
<protein>
    <recommendedName>
        <fullName evidence="7">Methyltransferase domain-containing protein</fullName>
    </recommendedName>
</protein>
<accession>A0AAW1QJ65</accession>
<comment type="similarity">
    <text evidence="1">Belongs to the ANT/ATPSC lysine N-methyltransferase family.</text>
</comment>
<name>A0AAW1QJ65_9CHLO</name>
<evidence type="ECO:0000256" key="2">
    <source>
        <dbReference type="ARBA" id="ARBA00022603"/>
    </source>
</evidence>
<dbReference type="EMBL" id="JALJOU010000101">
    <property type="protein sequence ID" value="KAK9821461.1"/>
    <property type="molecule type" value="Genomic_DNA"/>
</dbReference>
<dbReference type="PANTHER" id="PTHR13610">
    <property type="entry name" value="METHYLTRANSFERASE DOMAIN-CONTAINING PROTEIN"/>
    <property type="match status" value="1"/>
</dbReference>
<dbReference type="SUPFAM" id="SSF53335">
    <property type="entry name" value="S-adenosyl-L-methionine-dependent methyltransferases"/>
    <property type="match status" value="1"/>
</dbReference>
<dbReference type="InterPro" id="IPR029063">
    <property type="entry name" value="SAM-dependent_MTases_sf"/>
</dbReference>
<reference evidence="5 6" key="1">
    <citation type="journal article" date="2024" name="Nat. Commun.">
        <title>Phylogenomics reveals the evolutionary origins of lichenization in chlorophyte algae.</title>
        <authorList>
            <person name="Puginier C."/>
            <person name="Libourel C."/>
            <person name="Otte J."/>
            <person name="Skaloud P."/>
            <person name="Haon M."/>
            <person name="Grisel S."/>
            <person name="Petersen M."/>
            <person name="Berrin J.G."/>
            <person name="Delaux P.M."/>
            <person name="Dal Grande F."/>
            <person name="Keller J."/>
        </authorList>
    </citation>
    <scope>NUCLEOTIDE SEQUENCE [LARGE SCALE GENOMIC DNA]</scope>
    <source>
        <strain evidence="5 6">SAG 245.80</strain>
    </source>
</reference>
<dbReference type="GO" id="GO:0032259">
    <property type="term" value="P:methylation"/>
    <property type="evidence" value="ECO:0007669"/>
    <property type="project" value="UniProtKB-KW"/>
</dbReference>
<dbReference type="GO" id="GO:0005739">
    <property type="term" value="C:mitochondrion"/>
    <property type="evidence" value="ECO:0007669"/>
    <property type="project" value="TreeGrafter"/>
</dbReference>
<evidence type="ECO:0000256" key="4">
    <source>
        <dbReference type="ARBA" id="ARBA00022691"/>
    </source>
</evidence>